<dbReference type="InterPro" id="IPR002591">
    <property type="entry name" value="Phosphodiest/P_Trfase"/>
</dbReference>
<dbReference type="PANTHER" id="PTHR10151">
    <property type="entry name" value="ECTONUCLEOTIDE PYROPHOSPHATASE/PHOSPHODIESTERASE"/>
    <property type="match status" value="1"/>
</dbReference>
<protein>
    <submittedName>
        <fullName evidence="1">Type I phosphodiesterase/nucleotide pyrophosphatase</fullName>
    </submittedName>
</protein>
<dbReference type="InterPro" id="IPR017850">
    <property type="entry name" value="Alkaline_phosphatase_core_sf"/>
</dbReference>
<gene>
    <name evidence="1" type="ORF">EV379_1597</name>
</gene>
<accession>A0A4Q8AL47</accession>
<evidence type="ECO:0000313" key="2">
    <source>
        <dbReference type="Proteomes" id="UP000291483"/>
    </source>
</evidence>
<reference evidence="1 2" key="1">
    <citation type="submission" date="2019-02" db="EMBL/GenBank/DDBJ databases">
        <title>Sequencing the genomes of 1000 actinobacteria strains.</title>
        <authorList>
            <person name="Klenk H.-P."/>
        </authorList>
    </citation>
    <scope>NUCLEOTIDE SEQUENCE [LARGE SCALE GENOMIC DNA]</scope>
    <source>
        <strain evidence="1 2">DSM 18319</strain>
    </source>
</reference>
<keyword evidence="2" id="KW-1185">Reference proteome</keyword>
<proteinExistence type="predicted"/>
<dbReference type="SUPFAM" id="SSF53649">
    <property type="entry name" value="Alkaline phosphatase-like"/>
    <property type="match status" value="1"/>
</dbReference>
<comment type="caution">
    <text evidence="1">The sequence shown here is derived from an EMBL/GenBank/DDBJ whole genome shotgun (WGS) entry which is preliminary data.</text>
</comment>
<dbReference type="AlphaFoldDB" id="A0A4Q8AL47"/>
<dbReference type="GO" id="GO:0016787">
    <property type="term" value="F:hydrolase activity"/>
    <property type="evidence" value="ECO:0007669"/>
    <property type="project" value="UniProtKB-ARBA"/>
</dbReference>
<sequence length="378" mass="40453">MLPARISRGPRLADVLQSSLQSVLGEENALALPPSTHAVVLLVDGLGATALRGRAGHARFLASRLAKSDVIEGVFPATTASAIATLTTGVAPGQHGMVGYSVLDADNDRLVNQLKSWDAAMRPESWQLQPTIFEKARDAAMPAFAIGTARYANSGLTDAVLRGAEYLSADTLDERFAAARRVIETTERAIVYLYVAELDMAAHAKGWESDKWLGELEKLDAAVSDFARALPKGVGVLVTADHGIIDVPLDKHVLYDAVPELIAGVRHVGGEPRCLQLYLEPGLPASAADDLAESWRSVEGDRVWVSTKAEAIADGIFGDVDPRALTRIGDVIVAARKLVAYYDSRDITLAGRSMVGQHGSLSDEEMRIPLVRLGAFAR</sequence>
<dbReference type="PANTHER" id="PTHR10151:SF120">
    <property type="entry name" value="BIS(5'-ADENOSYL)-TRIPHOSPHATASE"/>
    <property type="match status" value="1"/>
</dbReference>
<organism evidence="1 2">
    <name type="scientific">Microterricola gilva</name>
    <dbReference type="NCBI Taxonomy" id="393267"/>
    <lineage>
        <taxon>Bacteria</taxon>
        <taxon>Bacillati</taxon>
        <taxon>Actinomycetota</taxon>
        <taxon>Actinomycetes</taxon>
        <taxon>Micrococcales</taxon>
        <taxon>Microbacteriaceae</taxon>
        <taxon>Microterricola</taxon>
    </lineage>
</organism>
<evidence type="ECO:0000313" key="1">
    <source>
        <dbReference type="EMBL" id="RZU65270.1"/>
    </source>
</evidence>
<dbReference type="Gene3D" id="3.40.720.10">
    <property type="entry name" value="Alkaline Phosphatase, subunit A"/>
    <property type="match status" value="1"/>
</dbReference>
<dbReference type="OrthoDB" id="9779267at2"/>
<dbReference type="EMBL" id="SHLC01000001">
    <property type="protein sequence ID" value="RZU65270.1"/>
    <property type="molecule type" value="Genomic_DNA"/>
</dbReference>
<name>A0A4Q8AL47_9MICO</name>
<dbReference type="Proteomes" id="UP000291483">
    <property type="component" value="Unassembled WGS sequence"/>
</dbReference>
<dbReference type="Pfam" id="PF01663">
    <property type="entry name" value="Phosphodiest"/>
    <property type="match status" value="1"/>
</dbReference>